<dbReference type="PANTHER" id="PTHR30545">
    <property type="entry name" value="SUGAR FERMENTATION STIMULATION PROTEIN A"/>
    <property type="match status" value="1"/>
</dbReference>
<feature type="domain" description="Sugar fermentation stimulation protein C-terminal" evidence="2">
    <location>
        <begin position="89"/>
        <end position="199"/>
    </location>
</feature>
<dbReference type="HOGENOM" id="CLU_052299_1_0_2"/>
<dbReference type="Gene3D" id="2.40.50.580">
    <property type="match status" value="1"/>
</dbReference>
<evidence type="ECO:0000313" key="5">
    <source>
        <dbReference type="Proteomes" id="UP000030624"/>
    </source>
</evidence>
<proteinExistence type="inferred from homology"/>
<accession>A0A0A7GGF0</accession>
<evidence type="ECO:0000313" key="4">
    <source>
        <dbReference type="EMBL" id="AIY91150.1"/>
    </source>
</evidence>
<dbReference type="KEGG" id="gac:GACE_2128"/>
<dbReference type="InterPro" id="IPR041465">
    <property type="entry name" value="SfsA_N"/>
</dbReference>
<reference evidence="4 5" key="1">
    <citation type="journal article" date="2015" name="Appl. Environ. Microbiol.">
        <title>The Geoglobus acetivorans genome: Fe(III) reduction, acetate utilization, autotrophic growth, and degradation of aromatic compounds in a hyperthermophilic archaeon.</title>
        <authorList>
            <person name="Mardanov A.V."/>
            <person name="Slododkina G.B."/>
            <person name="Slobodkin A.I."/>
            <person name="Beletsky A.V."/>
            <person name="Gavrilov S.N."/>
            <person name="Kublanov I.V."/>
            <person name="Bonch-Osmolovskaya E.A."/>
            <person name="Skryabin K.G."/>
            <person name="Ravin N.V."/>
        </authorList>
    </citation>
    <scope>NUCLEOTIDE SEQUENCE [LARGE SCALE GENOMIC DNA]</scope>
    <source>
        <strain evidence="4 5">SBH6</strain>
    </source>
</reference>
<dbReference type="GeneID" id="24798690"/>
<dbReference type="InterPro" id="IPR040452">
    <property type="entry name" value="SfsA_C"/>
</dbReference>
<dbReference type="GO" id="GO:0003677">
    <property type="term" value="F:DNA binding"/>
    <property type="evidence" value="ECO:0007669"/>
    <property type="project" value="InterPro"/>
</dbReference>
<dbReference type="EMBL" id="CP009552">
    <property type="protein sequence ID" value="AIY91150.1"/>
    <property type="molecule type" value="Genomic_DNA"/>
</dbReference>
<dbReference type="Proteomes" id="UP000030624">
    <property type="component" value="Chromosome"/>
</dbReference>
<dbReference type="eggNOG" id="arCOG04115">
    <property type="taxonomic scope" value="Archaea"/>
</dbReference>
<dbReference type="CDD" id="cd22359">
    <property type="entry name" value="SfsA-like_bacterial"/>
    <property type="match status" value="1"/>
</dbReference>
<evidence type="ECO:0000259" key="2">
    <source>
        <dbReference type="Pfam" id="PF03749"/>
    </source>
</evidence>
<dbReference type="InterPro" id="IPR005224">
    <property type="entry name" value="SfsA"/>
</dbReference>
<dbReference type="AlphaFoldDB" id="A0A0A7GGF0"/>
<evidence type="ECO:0000256" key="1">
    <source>
        <dbReference type="HAMAP-Rule" id="MF_00095"/>
    </source>
</evidence>
<protein>
    <recommendedName>
        <fullName evidence="1">Sugar fermentation stimulation protein homolog</fullName>
    </recommendedName>
</protein>
<gene>
    <name evidence="1" type="primary">sfsA</name>
    <name evidence="4" type="ORF">GACE_2128</name>
</gene>
<name>A0A0A7GGF0_GEOAI</name>
<dbReference type="STRING" id="565033.GACE_2128"/>
<comment type="similarity">
    <text evidence="1">Belongs to the SfsA family.</text>
</comment>
<organism evidence="4 5">
    <name type="scientific">Geoglobus acetivorans</name>
    <dbReference type="NCBI Taxonomy" id="565033"/>
    <lineage>
        <taxon>Archaea</taxon>
        <taxon>Methanobacteriati</taxon>
        <taxon>Methanobacteriota</taxon>
        <taxon>Archaeoglobi</taxon>
        <taxon>Archaeoglobales</taxon>
        <taxon>Archaeoglobaceae</taxon>
        <taxon>Geoglobus</taxon>
    </lineage>
</organism>
<dbReference type="Pfam" id="PF03749">
    <property type="entry name" value="SfsA"/>
    <property type="match status" value="1"/>
</dbReference>
<evidence type="ECO:0000259" key="3">
    <source>
        <dbReference type="Pfam" id="PF17746"/>
    </source>
</evidence>
<sequence>MVEICNLVEGRLVRRANRFVLEIEVAGKVERAHLRDSGRLTELMKPGNRVLARPKKREKTSYEVFVIFDEYVPVVVNSSIHTDIAVEILEGEGYRIEGREVKAGRSRIDLLVSRDGVSRLVEVKGCTLVRQGVALFPDAPTERGVKHVREIMERRGMIFFLVMRNDARVFMPNQETHPEFARVLMEARENGVDVRAALLRPELQEDCLTIKFERYLPVEFPEEL</sequence>
<dbReference type="Gene3D" id="3.40.1350.60">
    <property type="match status" value="1"/>
</dbReference>
<dbReference type="PANTHER" id="PTHR30545:SF2">
    <property type="entry name" value="SUGAR FERMENTATION STIMULATION PROTEIN A"/>
    <property type="match status" value="1"/>
</dbReference>
<dbReference type="RefSeq" id="WP_048093268.1">
    <property type="nucleotide sequence ID" value="NZ_CP009552.1"/>
</dbReference>
<dbReference type="HAMAP" id="MF_00095">
    <property type="entry name" value="SfsA"/>
    <property type="match status" value="1"/>
</dbReference>
<dbReference type="NCBIfam" id="TIGR00230">
    <property type="entry name" value="sfsA"/>
    <property type="match status" value="1"/>
</dbReference>
<feature type="domain" description="SfsA N-terminal OB" evidence="3">
    <location>
        <begin position="13"/>
        <end position="72"/>
    </location>
</feature>
<dbReference type="Pfam" id="PF17746">
    <property type="entry name" value="SfsA_N"/>
    <property type="match status" value="1"/>
</dbReference>